<dbReference type="InterPro" id="IPR007419">
    <property type="entry name" value="BFD-like_2Fe2S-bd_dom"/>
</dbReference>
<evidence type="ECO:0000313" key="3">
    <source>
        <dbReference type="EMBL" id="GCA67447.1"/>
    </source>
</evidence>
<dbReference type="InterPro" id="IPR052745">
    <property type="entry name" value="G3P_Oxidase/Oxidoreductase"/>
</dbReference>
<dbReference type="PANTHER" id="PTHR42720:SF1">
    <property type="entry name" value="GLYCEROL 3-PHOSPHATE OXIDASE"/>
    <property type="match status" value="1"/>
</dbReference>
<name>A0A391P274_9FIRM</name>
<dbReference type="RefSeq" id="WP_170141712.1">
    <property type="nucleotide sequence ID" value="NZ_BHGK01000001.1"/>
</dbReference>
<dbReference type="Gene3D" id="3.50.50.60">
    <property type="entry name" value="FAD/NAD(P)-binding domain"/>
    <property type="match status" value="1"/>
</dbReference>
<dbReference type="Proteomes" id="UP000265643">
    <property type="component" value="Unassembled WGS sequence"/>
</dbReference>
<sequence length="495" mass="54391">MWDAIVIGAGISGCSVARELARYKLKVLVLEKGHDLCAGTTRGNSATVHAGYDPDPGSNKAIYNVRGSRMYEDLCKELDVPYMRNGMIVFATDEEQLKEVERLHNVGNQNGVRTEICDRKRILEIEPDMGEGVIGGLWIPDSGMVCPYNLVFAMAENAARNGVEFKTGCAATEVKRGDDCWIVSTPDGDEETRYVFNAAGTWADKFNNMVSKDTFKIIPREGQHLILDRDLIKYTKTTICQTPELLPTGGHTKGMGLMPSVDGTIILGCNADDVEDPDFSDNTKEGIDKIVNYFEEKWHFLPISKHVPKFPRDAVITAYGGSRAHPDRDDFILGEPEDAPNFINLAGIESPGVTAAPAIAIDMVKILVDREHPEVNTDYKPGRVIKKAFRTMTPDERRAAIAEDPDYAKIVCRCEQVTEAEIRDAIRRPVGARSIGAIKMRLRAGMGRCQGGFCSPRVLEILCEELGKTPLEITQSGGHSNILVGKACVENGGND</sequence>
<dbReference type="InterPro" id="IPR006076">
    <property type="entry name" value="FAD-dep_OxRdtase"/>
</dbReference>
<evidence type="ECO:0000259" key="2">
    <source>
        <dbReference type="Pfam" id="PF04324"/>
    </source>
</evidence>
<dbReference type="CDD" id="cd19946">
    <property type="entry name" value="GlpA-like_Fer2_BFD-like"/>
    <property type="match status" value="1"/>
</dbReference>
<dbReference type="PANTHER" id="PTHR42720">
    <property type="entry name" value="GLYCEROL-3-PHOSPHATE DEHYDROGENASE"/>
    <property type="match status" value="1"/>
</dbReference>
<feature type="domain" description="FAD dependent oxidoreductase" evidence="1">
    <location>
        <begin position="3"/>
        <end position="361"/>
    </location>
</feature>
<proteinExistence type="predicted"/>
<dbReference type="Gene3D" id="1.10.10.1100">
    <property type="entry name" value="BFD-like [2Fe-2S]-binding domain"/>
    <property type="match status" value="1"/>
</dbReference>
<dbReference type="SUPFAM" id="SSF51905">
    <property type="entry name" value="FAD/NAD(P)-binding domain"/>
    <property type="match status" value="1"/>
</dbReference>
<comment type="caution">
    <text evidence="3">The sequence shown here is derived from an EMBL/GenBank/DDBJ whole genome shotgun (WGS) entry which is preliminary data.</text>
</comment>
<dbReference type="EMBL" id="BHGK01000001">
    <property type="protein sequence ID" value="GCA67447.1"/>
    <property type="molecule type" value="Genomic_DNA"/>
</dbReference>
<protein>
    <submittedName>
        <fullName evidence="3">FAD/NAD(P)-binding oxidoreductase</fullName>
    </submittedName>
</protein>
<accession>A0A391P274</accession>
<dbReference type="InterPro" id="IPR041854">
    <property type="entry name" value="BFD-like_2Fe2S-bd_dom_sf"/>
</dbReference>
<dbReference type="Pfam" id="PF01266">
    <property type="entry name" value="DAO"/>
    <property type="match status" value="1"/>
</dbReference>
<dbReference type="Gene3D" id="3.30.9.10">
    <property type="entry name" value="D-Amino Acid Oxidase, subunit A, domain 2"/>
    <property type="match status" value="1"/>
</dbReference>
<dbReference type="InterPro" id="IPR036188">
    <property type="entry name" value="FAD/NAD-bd_sf"/>
</dbReference>
<organism evidence="3 4">
    <name type="scientific">Mediterraneibacter butyricigenes</name>
    <dbReference type="NCBI Taxonomy" id="2316025"/>
    <lineage>
        <taxon>Bacteria</taxon>
        <taxon>Bacillati</taxon>
        <taxon>Bacillota</taxon>
        <taxon>Clostridia</taxon>
        <taxon>Lachnospirales</taxon>
        <taxon>Lachnospiraceae</taxon>
        <taxon>Mediterraneibacter</taxon>
    </lineage>
</organism>
<reference evidence="4" key="1">
    <citation type="submission" date="2018-09" db="EMBL/GenBank/DDBJ databases">
        <title>Draft Genome Sequence of Mediterraneibacter sp. KCTC 15684.</title>
        <authorList>
            <person name="Kim J.S."/>
            <person name="Han K.I."/>
            <person name="Suh M.K."/>
            <person name="Lee K.C."/>
            <person name="Eom M.K."/>
            <person name="Lee J.H."/>
            <person name="Park S.H."/>
            <person name="Kang S.W."/>
            <person name="Park J.E."/>
            <person name="Oh B.S."/>
            <person name="Yu S.Y."/>
            <person name="Choi S.H."/>
            <person name="Lee D.H."/>
            <person name="Yoon H."/>
            <person name="Kim B."/>
            <person name="Yang S.J."/>
            <person name="Lee J.S."/>
        </authorList>
    </citation>
    <scope>NUCLEOTIDE SEQUENCE [LARGE SCALE GENOMIC DNA]</scope>
    <source>
        <strain evidence="4">KCTC 15684</strain>
    </source>
</reference>
<dbReference type="Pfam" id="PF04324">
    <property type="entry name" value="Fer2_BFD"/>
    <property type="match status" value="1"/>
</dbReference>
<evidence type="ECO:0000313" key="4">
    <source>
        <dbReference type="Proteomes" id="UP000265643"/>
    </source>
</evidence>
<keyword evidence="4" id="KW-1185">Reference proteome</keyword>
<feature type="domain" description="BFD-like [2Fe-2S]-binding" evidence="2">
    <location>
        <begin position="410"/>
        <end position="462"/>
    </location>
</feature>
<gene>
    <name evidence="3" type="primary">glpA_3</name>
    <name evidence="3" type="ORF">KGMB01110_18830</name>
</gene>
<dbReference type="AlphaFoldDB" id="A0A391P274"/>
<evidence type="ECO:0000259" key="1">
    <source>
        <dbReference type="Pfam" id="PF01266"/>
    </source>
</evidence>